<dbReference type="GO" id="GO:0005634">
    <property type="term" value="C:nucleus"/>
    <property type="evidence" value="ECO:0007669"/>
    <property type="project" value="TreeGrafter"/>
</dbReference>
<dbReference type="GO" id="GO:0016279">
    <property type="term" value="F:protein-lysine N-methyltransferase activity"/>
    <property type="evidence" value="ECO:0007669"/>
    <property type="project" value="InterPro"/>
</dbReference>
<keyword evidence="2" id="KW-1185">Reference proteome</keyword>
<protein>
    <recommendedName>
        <fullName evidence="3">SET domain-containing protein</fullName>
    </recommendedName>
</protein>
<proteinExistence type="predicted"/>
<evidence type="ECO:0008006" key="3">
    <source>
        <dbReference type="Google" id="ProtNLM"/>
    </source>
</evidence>
<accession>A0AAV9HX42</accession>
<gene>
    <name evidence="1" type="ORF">QBC42DRAFT_263469</name>
</gene>
<reference evidence="1" key="2">
    <citation type="submission" date="2023-06" db="EMBL/GenBank/DDBJ databases">
        <authorList>
            <consortium name="Lawrence Berkeley National Laboratory"/>
            <person name="Mondo S.J."/>
            <person name="Hensen N."/>
            <person name="Bonometti L."/>
            <person name="Westerberg I."/>
            <person name="Brannstrom I.O."/>
            <person name="Guillou S."/>
            <person name="Cros-Aarteil S."/>
            <person name="Calhoun S."/>
            <person name="Haridas S."/>
            <person name="Kuo A."/>
            <person name="Pangilinan J."/>
            <person name="Riley R."/>
            <person name="Labutti K."/>
            <person name="Andreopoulos B."/>
            <person name="Lipzen A."/>
            <person name="Chen C."/>
            <person name="Yanf M."/>
            <person name="Daum C."/>
            <person name="Ng V."/>
            <person name="Clum A."/>
            <person name="Steindorff A."/>
            <person name="Ohm R."/>
            <person name="Martin F."/>
            <person name="Silar P."/>
            <person name="Natvig D."/>
            <person name="Lalanne C."/>
            <person name="Gautier V."/>
            <person name="Ament-Velasquez S.L."/>
            <person name="Kruys A."/>
            <person name="Hutchinson M.I."/>
            <person name="Powell A.J."/>
            <person name="Barry K."/>
            <person name="Miller A.N."/>
            <person name="Grigoriev I.V."/>
            <person name="Debuchy R."/>
            <person name="Gladieux P."/>
            <person name="Thoren M.H."/>
            <person name="Johannesson H."/>
        </authorList>
    </citation>
    <scope>NUCLEOTIDE SEQUENCE</scope>
    <source>
        <strain evidence="1">PSN324</strain>
    </source>
</reference>
<dbReference type="CDD" id="cd19180">
    <property type="entry name" value="SET_SpSET10-like"/>
    <property type="match status" value="1"/>
</dbReference>
<dbReference type="PANTHER" id="PTHR13271">
    <property type="entry name" value="UNCHARACTERIZED PUTATIVE METHYLTRANSFERASE"/>
    <property type="match status" value="1"/>
</dbReference>
<dbReference type="InterPro" id="IPR046341">
    <property type="entry name" value="SET_dom_sf"/>
</dbReference>
<dbReference type="AlphaFoldDB" id="A0AAV9HX42"/>
<dbReference type="InterPro" id="IPR050600">
    <property type="entry name" value="SETD3_SETD6_MTase"/>
</dbReference>
<sequence>MKEADQKRCWKLHKWSQNNGAKLHPSLEIYYDDVTKFSLRVKNSVTDGVEPGFTAVTSNISQTLSYINALVDGPIRLPAGNHGQPQQPAAFPPRFMAGLPPFVIGRFFLIKEYLKGDDSFWWPYIATLPQPEHVNSWALPAFWPEEDIEFLEATNAHVACQEIQANVKHEYKQARKLLKEANFQGWQDYTQMLYKWAFCIFTSRSFRPSLMLSQNSRNHISALLPAGCEIDDFSILQPLFDLANHSMTSKYRWDIDSDPQCCQLICEDGYQAGDQVYNNYGLKSNSELLLGYGFILPETPDLHNDYVHVRKRQPQAGEDASAVGRPKDFLISLRPMNHPSSVAGRARLFSAADERLLSLPGLSHFEPALIADLAASVATPEEKELIGQWLAGDEDAVPESLGDVVDKIKGPLGGKLQFDYQKLKAAELDEETGENQLQTPTNRNQELALEYRRQCEKVLVAALEALSE</sequence>
<dbReference type="Gene3D" id="3.90.1410.10">
    <property type="entry name" value="set domain protein methyltransferase, domain 1"/>
    <property type="match status" value="1"/>
</dbReference>
<dbReference type="PANTHER" id="PTHR13271:SF146">
    <property type="entry name" value="SET DOMAIN-CONTAINING PROTEIN"/>
    <property type="match status" value="1"/>
</dbReference>
<organism evidence="1 2">
    <name type="scientific">Cladorrhinum samala</name>
    <dbReference type="NCBI Taxonomy" id="585594"/>
    <lineage>
        <taxon>Eukaryota</taxon>
        <taxon>Fungi</taxon>
        <taxon>Dikarya</taxon>
        <taxon>Ascomycota</taxon>
        <taxon>Pezizomycotina</taxon>
        <taxon>Sordariomycetes</taxon>
        <taxon>Sordariomycetidae</taxon>
        <taxon>Sordariales</taxon>
        <taxon>Podosporaceae</taxon>
        <taxon>Cladorrhinum</taxon>
    </lineage>
</organism>
<dbReference type="SUPFAM" id="SSF82199">
    <property type="entry name" value="SET domain"/>
    <property type="match status" value="1"/>
</dbReference>
<dbReference type="Proteomes" id="UP001321749">
    <property type="component" value="Unassembled WGS sequence"/>
</dbReference>
<dbReference type="InterPro" id="IPR044432">
    <property type="entry name" value="Set10/Efm1_SET"/>
</dbReference>
<dbReference type="EMBL" id="MU864949">
    <property type="protein sequence ID" value="KAK4464296.1"/>
    <property type="molecule type" value="Genomic_DNA"/>
</dbReference>
<reference evidence="1" key="1">
    <citation type="journal article" date="2023" name="Mol. Phylogenet. Evol.">
        <title>Genome-scale phylogeny and comparative genomics of the fungal order Sordariales.</title>
        <authorList>
            <person name="Hensen N."/>
            <person name="Bonometti L."/>
            <person name="Westerberg I."/>
            <person name="Brannstrom I.O."/>
            <person name="Guillou S."/>
            <person name="Cros-Aarteil S."/>
            <person name="Calhoun S."/>
            <person name="Haridas S."/>
            <person name="Kuo A."/>
            <person name="Mondo S."/>
            <person name="Pangilinan J."/>
            <person name="Riley R."/>
            <person name="LaButti K."/>
            <person name="Andreopoulos B."/>
            <person name="Lipzen A."/>
            <person name="Chen C."/>
            <person name="Yan M."/>
            <person name="Daum C."/>
            <person name="Ng V."/>
            <person name="Clum A."/>
            <person name="Steindorff A."/>
            <person name="Ohm R.A."/>
            <person name="Martin F."/>
            <person name="Silar P."/>
            <person name="Natvig D.O."/>
            <person name="Lalanne C."/>
            <person name="Gautier V."/>
            <person name="Ament-Velasquez S.L."/>
            <person name="Kruys A."/>
            <person name="Hutchinson M.I."/>
            <person name="Powell A.J."/>
            <person name="Barry K."/>
            <person name="Miller A.N."/>
            <person name="Grigoriev I.V."/>
            <person name="Debuchy R."/>
            <person name="Gladieux P."/>
            <person name="Hiltunen Thoren M."/>
            <person name="Johannesson H."/>
        </authorList>
    </citation>
    <scope>NUCLEOTIDE SEQUENCE</scope>
    <source>
        <strain evidence="1">PSN324</strain>
    </source>
</reference>
<comment type="caution">
    <text evidence="1">The sequence shown here is derived from an EMBL/GenBank/DDBJ whole genome shotgun (WGS) entry which is preliminary data.</text>
</comment>
<evidence type="ECO:0000313" key="2">
    <source>
        <dbReference type="Proteomes" id="UP001321749"/>
    </source>
</evidence>
<name>A0AAV9HX42_9PEZI</name>
<evidence type="ECO:0000313" key="1">
    <source>
        <dbReference type="EMBL" id="KAK4464296.1"/>
    </source>
</evidence>